<feature type="region of interest" description="Disordered" evidence="1">
    <location>
        <begin position="13"/>
        <end position="32"/>
    </location>
</feature>
<evidence type="ECO:0000313" key="3">
    <source>
        <dbReference type="EMBL" id="KAA8905798.1"/>
    </source>
</evidence>
<feature type="domain" description="Zn(2)-C6 fungal-type" evidence="2">
    <location>
        <begin position="42"/>
        <end position="74"/>
    </location>
</feature>
<dbReference type="GO" id="GO:0000981">
    <property type="term" value="F:DNA-binding transcription factor activity, RNA polymerase II-specific"/>
    <property type="evidence" value="ECO:0007669"/>
    <property type="project" value="InterPro"/>
</dbReference>
<proteinExistence type="predicted"/>
<keyword evidence="4" id="KW-1185">Reference proteome</keyword>
<dbReference type="Proteomes" id="UP000449547">
    <property type="component" value="Unassembled WGS sequence"/>
</dbReference>
<dbReference type="EMBL" id="SWFT01000041">
    <property type="protein sequence ID" value="KAA8905798.1"/>
    <property type="molecule type" value="Genomic_DNA"/>
</dbReference>
<dbReference type="GO" id="GO:0008270">
    <property type="term" value="F:zinc ion binding"/>
    <property type="evidence" value="ECO:0007669"/>
    <property type="project" value="InterPro"/>
</dbReference>
<evidence type="ECO:0000313" key="4">
    <source>
        <dbReference type="Proteomes" id="UP000449547"/>
    </source>
</evidence>
<feature type="compositionally biased region" description="Polar residues" evidence="1">
    <location>
        <begin position="136"/>
        <end position="145"/>
    </location>
</feature>
<dbReference type="PROSITE" id="PS50048">
    <property type="entry name" value="ZN2_CY6_FUNGAL_2"/>
    <property type="match status" value="1"/>
</dbReference>
<dbReference type="OMA" id="NVANEMY"/>
<accession>A0A642UUN7</accession>
<dbReference type="SMART" id="SM00066">
    <property type="entry name" value="GAL4"/>
    <property type="match status" value="1"/>
</dbReference>
<name>A0A642UUN7_DIURU</name>
<dbReference type="CDD" id="cd00067">
    <property type="entry name" value="GAL4"/>
    <property type="match status" value="1"/>
</dbReference>
<dbReference type="Pfam" id="PF00172">
    <property type="entry name" value="Zn_clus"/>
    <property type="match status" value="1"/>
</dbReference>
<dbReference type="SUPFAM" id="SSF57701">
    <property type="entry name" value="Zn2/Cys6 DNA-binding domain"/>
    <property type="match status" value="1"/>
</dbReference>
<reference evidence="3 4" key="1">
    <citation type="submission" date="2019-07" db="EMBL/GenBank/DDBJ databases">
        <title>Genome assembly of two rare yeast pathogens: Diutina rugosa and Trichomonascus ciferrii.</title>
        <authorList>
            <person name="Mixao V."/>
            <person name="Saus E."/>
            <person name="Hansen A."/>
            <person name="Lass-Flor C."/>
            <person name="Gabaldon T."/>
        </authorList>
    </citation>
    <scope>NUCLEOTIDE SEQUENCE [LARGE SCALE GENOMIC DNA]</scope>
    <source>
        <strain evidence="3 4">CBS 613</strain>
    </source>
</reference>
<evidence type="ECO:0000259" key="2">
    <source>
        <dbReference type="PROSITE" id="PS50048"/>
    </source>
</evidence>
<protein>
    <recommendedName>
        <fullName evidence="2">Zn(2)-C6 fungal-type domain-containing protein</fullName>
    </recommendedName>
</protein>
<dbReference type="GeneID" id="54779987"/>
<dbReference type="PROSITE" id="PS00463">
    <property type="entry name" value="ZN2_CY6_FUNGAL_1"/>
    <property type="match status" value="1"/>
</dbReference>
<dbReference type="Gene3D" id="4.10.240.10">
    <property type="entry name" value="Zn(2)-C6 fungal-type DNA-binding domain"/>
    <property type="match status" value="1"/>
</dbReference>
<gene>
    <name evidence="3" type="ORF">DIURU_001334</name>
</gene>
<organism evidence="3 4">
    <name type="scientific">Diutina rugosa</name>
    <name type="common">Yeast</name>
    <name type="synonym">Candida rugosa</name>
    <dbReference type="NCBI Taxonomy" id="5481"/>
    <lineage>
        <taxon>Eukaryota</taxon>
        <taxon>Fungi</taxon>
        <taxon>Dikarya</taxon>
        <taxon>Ascomycota</taxon>
        <taxon>Saccharomycotina</taxon>
        <taxon>Pichiomycetes</taxon>
        <taxon>Debaryomycetaceae</taxon>
        <taxon>Diutina</taxon>
    </lineage>
</organism>
<feature type="region of interest" description="Disordered" evidence="1">
    <location>
        <begin position="83"/>
        <end position="176"/>
    </location>
</feature>
<comment type="caution">
    <text evidence="3">The sequence shown here is derived from an EMBL/GenBank/DDBJ whole genome shotgun (WGS) entry which is preliminary data.</text>
</comment>
<dbReference type="OrthoDB" id="3598904at2759"/>
<evidence type="ECO:0000256" key="1">
    <source>
        <dbReference type="SAM" id="MobiDB-lite"/>
    </source>
</evidence>
<dbReference type="RefSeq" id="XP_034013844.1">
    <property type="nucleotide sequence ID" value="XM_034153866.1"/>
</dbReference>
<dbReference type="VEuPathDB" id="FungiDB:DIURU_001334"/>
<feature type="compositionally biased region" description="Low complexity" evidence="1">
    <location>
        <begin position="91"/>
        <end position="118"/>
    </location>
</feature>
<dbReference type="InterPro" id="IPR001138">
    <property type="entry name" value="Zn2Cys6_DnaBD"/>
</dbReference>
<sequence length="195" mass="21497">MSYRDYQQVLDINIRPKRPKSGRTTPTKVTKTQTIRKRTKTGCLTCRKRKKKCDEDVVNGKCQGCFRNFLECCWEAPRFAAPSTEDKSASESESVTSAKSSRSNSVSSESSTGSETPSARSRCSISALLSHDDQVSPLSSPQGSPRPQAASHPSYAISSLSLTPRQPQPPQMSPSTSKFIVTTFNVANEMYHVRN</sequence>
<dbReference type="AlphaFoldDB" id="A0A642UUN7"/>
<dbReference type="InterPro" id="IPR036864">
    <property type="entry name" value="Zn2-C6_fun-type_DNA-bd_sf"/>
</dbReference>